<comment type="subcellular location">
    <subcellularLocation>
        <location evidence="1">Membrane</location>
        <topology evidence="1">Multi-pass membrane protein</topology>
    </subcellularLocation>
</comment>
<evidence type="ECO:0000313" key="8">
    <source>
        <dbReference type="Proteomes" id="UP000631114"/>
    </source>
</evidence>
<accession>A0A835IPR3</accession>
<reference evidence="7 8" key="1">
    <citation type="submission" date="2020-10" db="EMBL/GenBank/DDBJ databases">
        <title>The Coptis chinensis genome and diversification of protoberbering-type alkaloids.</title>
        <authorList>
            <person name="Wang B."/>
            <person name="Shu S."/>
            <person name="Song C."/>
            <person name="Liu Y."/>
        </authorList>
    </citation>
    <scope>NUCLEOTIDE SEQUENCE [LARGE SCALE GENOMIC DNA]</scope>
    <source>
        <strain evidence="7">HL-2020</strain>
        <tissue evidence="7">Leaf</tissue>
    </source>
</reference>
<dbReference type="PANTHER" id="PTHR11266:SF18">
    <property type="entry name" value="OS12G0508100 PROTEIN"/>
    <property type="match status" value="1"/>
</dbReference>
<evidence type="ECO:0000256" key="3">
    <source>
        <dbReference type="ARBA" id="ARBA00022692"/>
    </source>
</evidence>
<organism evidence="7 8">
    <name type="scientific">Coptis chinensis</name>
    <dbReference type="NCBI Taxonomy" id="261450"/>
    <lineage>
        <taxon>Eukaryota</taxon>
        <taxon>Viridiplantae</taxon>
        <taxon>Streptophyta</taxon>
        <taxon>Embryophyta</taxon>
        <taxon>Tracheophyta</taxon>
        <taxon>Spermatophyta</taxon>
        <taxon>Magnoliopsida</taxon>
        <taxon>Ranunculales</taxon>
        <taxon>Ranunculaceae</taxon>
        <taxon>Coptidoideae</taxon>
        <taxon>Coptis</taxon>
    </lineage>
</organism>
<keyword evidence="4" id="KW-1133">Transmembrane helix</keyword>
<dbReference type="EMBL" id="JADFTS010000002">
    <property type="protein sequence ID" value="KAF9621244.1"/>
    <property type="molecule type" value="Genomic_DNA"/>
</dbReference>
<dbReference type="OrthoDB" id="430207at2759"/>
<dbReference type="PANTHER" id="PTHR11266">
    <property type="entry name" value="PEROXISOMAL MEMBRANE PROTEIN 2, PXMP2 MPV17"/>
    <property type="match status" value="1"/>
</dbReference>
<evidence type="ECO:0000256" key="6">
    <source>
        <dbReference type="SAM" id="MobiDB-lite"/>
    </source>
</evidence>
<dbReference type="GO" id="GO:0005737">
    <property type="term" value="C:cytoplasm"/>
    <property type="evidence" value="ECO:0007669"/>
    <property type="project" value="TreeGrafter"/>
</dbReference>
<gene>
    <name evidence="7" type="ORF">IFM89_016738</name>
</gene>
<evidence type="ECO:0000313" key="7">
    <source>
        <dbReference type="EMBL" id="KAF9621244.1"/>
    </source>
</evidence>
<evidence type="ECO:0000256" key="1">
    <source>
        <dbReference type="ARBA" id="ARBA00004141"/>
    </source>
</evidence>
<dbReference type="Pfam" id="PF04117">
    <property type="entry name" value="Mpv17_PMP22"/>
    <property type="match status" value="1"/>
</dbReference>
<comment type="caution">
    <text evidence="7">The sequence shown here is derived from an EMBL/GenBank/DDBJ whole genome shotgun (WGS) entry which is preliminary data.</text>
</comment>
<evidence type="ECO:0000256" key="5">
    <source>
        <dbReference type="ARBA" id="ARBA00023136"/>
    </source>
</evidence>
<dbReference type="GO" id="GO:0016020">
    <property type="term" value="C:membrane"/>
    <property type="evidence" value="ECO:0007669"/>
    <property type="project" value="UniProtKB-SubCell"/>
</dbReference>
<proteinExistence type="inferred from homology"/>
<comment type="similarity">
    <text evidence="2">Belongs to the peroxisomal membrane protein PXMP2/4 family.</text>
</comment>
<dbReference type="AlphaFoldDB" id="A0A835IPR3"/>
<feature type="region of interest" description="Disordered" evidence="6">
    <location>
        <begin position="104"/>
        <end position="137"/>
    </location>
</feature>
<dbReference type="Proteomes" id="UP000631114">
    <property type="component" value="Unassembled WGS sequence"/>
</dbReference>
<keyword evidence="8" id="KW-1185">Reference proteome</keyword>
<protein>
    <submittedName>
        <fullName evidence="7">Uncharacterized protein</fullName>
    </submittedName>
</protein>
<name>A0A835IPR3_9MAGN</name>
<evidence type="ECO:0000256" key="2">
    <source>
        <dbReference type="ARBA" id="ARBA00006824"/>
    </source>
</evidence>
<feature type="compositionally biased region" description="Gly residues" evidence="6">
    <location>
        <begin position="108"/>
        <end position="124"/>
    </location>
</feature>
<sequence>MTLQPVPVGYSWSAYWGRAVGFLVAFRLDLHHEHDSVLPAFLADHHLSAAFSADCFPVGDQFPVTSDGPRSFVEACLYSIAYGDAFLELGFNLTRDACGGGGDDDDGGGSGGGGGSGDNGGGGFIHKTGRRKMSGGLVKSGRTKRALFKTSSIYDYLNVFNETSSIVLCKQQYTRSFYSKFPLLFRKFKDTAISTPSLYSSSSSASSTSSSVLSWFVENGFVGWYLGMIKSHPVLTKSVTSASIYTAADFTSQRLTATSSESYDLYRTLRMTGYGLLIAGPSMHIWFNSMSKVLPKRDVLTTLKKIFVGQALYGPIMTAVFFSSNAGLQGENGIEIVARLRRDLLPTLKNGLLYWPVCDFITFKFIPVPLQPLISNSFAYLWTIYITYMASLKKVDRGKIAID</sequence>
<keyword evidence="3" id="KW-0812">Transmembrane</keyword>
<keyword evidence="5" id="KW-0472">Membrane</keyword>
<evidence type="ECO:0000256" key="4">
    <source>
        <dbReference type="ARBA" id="ARBA00022989"/>
    </source>
</evidence>
<dbReference type="InterPro" id="IPR007248">
    <property type="entry name" value="Mpv17_PMP22"/>
</dbReference>